<accession>A0AA38J1E5</accession>
<protein>
    <submittedName>
        <fullName evidence="1">Uncharacterized protein</fullName>
    </submittedName>
</protein>
<name>A0AA38J1E5_9CUCU</name>
<evidence type="ECO:0000313" key="2">
    <source>
        <dbReference type="Proteomes" id="UP001168821"/>
    </source>
</evidence>
<reference evidence="1" key="1">
    <citation type="journal article" date="2023" name="G3 (Bethesda)">
        <title>Whole genome assemblies of Zophobas morio and Tenebrio molitor.</title>
        <authorList>
            <person name="Kaur S."/>
            <person name="Stinson S.A."/>
            <person name="diCenzo G.C."/>
        </authorList>
    </citation>
    <scope>NUCLEOTIDE SEQUENCE</scope>
    <source>
        <strain evidence="1">QUZm001</strain>
    </source>
</reference>
<comment type="caution">
    <text evidence="1">The sequence shown here is derived from an EMBL/GenBank/DDBJ whole genome shotgun (WGS) entry which is preliminary data.</text>
</comment>
<sequence length="118" mass="13747">MPDHKTFSATVQRLRKNRECRPRTINRGRDKTQAILHVEPDVLDLVEDNTDLIDRRLAYRVGGVGVCCLANTELHTYQRVQALKPEDLPRRIAFCEWLLQKKIKNNQTSSENCCQQTR</sequence>
<evidence type="ECO:0000313" key="1">
    <source>
        <dbReference type="EMBL" id="KAJ3665845.1"/>
    </source>
</evidence>
<dbReference type="EMBL" id="JALNTZ010000001">
    <property type="protein sequence ID" value="KAJ3665845.1"/>
    <property type="molecule type" value="Genomic_DNA"/>
</dbReference>
<dbReference type="AlphaFoldDB" id="A0AA38J1E5"/>
<dbReference type="Proteomes" id="UP001168821">
    <property type="component" value="Unassembled WGS sequence"/>
</dbReference>
<proteinExistence type="predicted"/>
<gene>
    <name evidence="1" type="ORF">Zmor_001313</name>
</gene>
<keyword evidence="2" id="KW-1185">Reference proteome</keyword>
<organism evidence="1 2">
    <name type="scientific">Zophobas morio</name>
    <dbReference type="NCBI Taxonomy" id="2755281"/>
    <lineage>
        <taxon>Eukaryota</taxon>
        <taxon>Metazoa</taxon>
        <taxon>Ecdysozoa</taxon>
        <taxon>Arthropoda</taxon>
        <taxon>Hexapoda</taxon>
        <taxon>Insecta</taxon>
        <taxon>Pterygota</taxon>
        <taxon>Neoptera</taxon>
        <taxon>Endopterygota</taxon>
        <taxon>Coleoptera</taxon>
        <taxon>Polyphaga</taxon>
        <taxon>Cucujiformia</taxon>
        <taxon>Tenebrionidae</taxon>
        <taxon>Zophobas</taxon>
    </lineage>
</organism>